<keyword evidence="2" id="KW-1185">Reference proteome</keyword>
<protein>
    <submittedName>
        <fullName evidence="1">Uncharacterized protein</fullName>
    </submittedName>
</protein>
<dbReference type="EMBL" id="JTHE03000039">
    <property type="protein sequence ID" value="MCM1982405.1"/>
    <property type="molecule type" value="Genomic_DNA"/>
</dbReference>
<evidence type="ECO:0000313" key="1">
    <source>
        <dbReference type="EMBL" id="MCM1982405.1"/>
    </source>
</evidence>
<comment type="caution">
    <text evidence="1">The sequence shown here is derived from an EMBL/GenBank/DDBJ whole genome shotgun (WGS) entry which is preliminary data.</text>
</comment>
<evidence type="ECO:0000313" key="2">
    <source>
        <dbReference type="Proteomes" id="UP000031561"/>
    </source>
</evidence>
<gene>
    <name evidence="1" type="ORF">QQ91_0006125</name>
</gene>
<proteinExistence type="predicted"/>
<dbReference type="Proteomes" id="UP000031561">
    <property type="component" value="Unassembled WGS sequence"/>
</dbReference>
<dbReference type="RefSeq" id="WP_166281125.1">
    <property type="nucleotide sequence ID" value="NZ_JTHE03000039.1"/>
</dbReference>
<accession>A0ABD4T233</accession>
<organism evidence="1 2">
    <name type="scientific">Lyngbya confervoides BDU141951</name>
    <dbReference type="NCBI Taxonomy" id="1574623"/>
    <lineage>
        <taxon>Bacteria</taxon>
        <taxon>Bacillati</taxon>
        <taxon>Cyanobacteriota</taxon>
        <taxon>Cyanophyceae</taxon>
        <taxon>Oscillatoriophycideae</taxon>
        <taxon>Oscillatoriales</taxon>
        <taxon>Microcoleaceae</taxon>
        <taxon>Lyngbya</taxon>
    </lineage>
</organism>
<dbReference type="AlphaFoldDB" id="A0ABD4T233"/>
<reference evidence="1 2" key="1">
    <citation type="journal article" date="2015" name="Genome Announc.">
        <title>Draft Genome Sequence of Filamentous Marine Cyanobacterium Lyngbya confervoides Strain BDU141951.</title>
        <authorList>
            <person name="Chandrababunaidu M.M."/>
            <person name="Sen D."/>
            <person name="Tripathy S."/>
        </authorList>
    </citation>
    <scope>NUCLEOTIDE SEQUENCE [LARGE SCALE GENOMIC DNA]</scope>
    <source>
        <strain evidence="1 2">BDU141951</strain>
    </source>
</reference>
<sequence>MLQLELNLWDQLKEAEAAPTAIAFQQLLLCFDAELERMSAKEKMQQGAEAIQQLAELLALRAESYFEEWQQRYDPTGPSLESDDFADLVRQSFSLELEDLITDPDPTFRLPNQSEGFSHSLVSAMSKDDLLELLEDSEIQQEPAIAQMPYDEDVSAWIALVRSCLEALDGRSELLEVIRGTALSPVMVWMALLLGGFRLEKQGDFYRGDVLVG</sequence>
<name>A0ABD4T233_9CYAN</name>